<dbReference type="GO" id="GO:0009279">
    <property type="term" value="C:cell outer membrane"/>
    <property type="evidence" value="ECO:0007669"/>
    <property type="project" value="UniProtKB-SubCell"/>
</dbReference>
<evidence type="ECO:0000256" key="3">
    <source>
        <dbReference type="ARBA" id="ARBA00022729"/>
    </source>
</evidence>
<evidence type="ECO:0000256" key="5">
    <source>
        <dbReference type="ARBA" id="ARBA00023237"/>
    </source>
</evidence>
<reference evidence="8 9" key="1">
    <citation type="submission" date="2019-03" db="EMBL/GenBank/DDBJ databases">
        <title>Dyadobacter AR-3-6 sp. nov., isolated from arctic soil.</title>
        <authorList>
            <person name="Chaudhary D.K."/>
        </authorList>
    </citation>
    <scope>NUCLEOTIDE SEQUENCE [LARGE SCALE GENOMIC DNA]</scope>
    <source>
        <strain evidence="8 9">AR-3-6</strain>
    </source>
</reference>
<dbReference type="SUPFAM" id="SSF48452">
    <property type="entry name" value="TPR-like"/>
    <property type="match status" value="1"/>
</dbReference>
<keyword evidence="5" id="KW-0998">Cell outer membrane</keyword>
<evidence type="ECO:0000256" key="2">
    <source>
        <dbReference type="ARBA" id="ARBA00006275"/>
    </source>
</evidence>
<protein>
    <submittedName>
        <fullName evidence="8">RagB/SusD family nutrient uptake outer membrane protein</fullName>
    </submittedName>
</protein>
<gene>
    <name evidence="8" type="ORF">E0F88_25465</name>
</gene>
<dbReference type="OrthoDB" id="5694214at2"/>
<name>A0A4R5DDW9_9BACT</name>
<evidence type="ECO:0000256" key="4">
    <source>
        <dbReference type="ARBA" id="ARBA00023136"/>
    </source>
</evidence>
<dbReference type="InterPro" id="IPR011990">
    <property type="entry name" value="TPR-like_helical_dom_sf"/>
</dbReference>
<keyword evidence="3 6" id="KW-0732">Signal</keyword>
<dbReference type="EMBL" id="SMFL01000012">
    <property type="protein sequence ID" value="TDE11267.1"/>
    <property type="molecule type" value="Genomic_DNA"/>
</dbReference>
<comment type="similarity">
    <text evidence="2">Belongs to the SusD family.</text>
</comment>
<dbReference type="PROSITE" id="PS51257">
    <property type="entry name" value="PROKAR_LIPOPROTEIN"/>
    <property type="match status" value="1"/>
</dbReference>
<feature type="domain" description="RagB/SusD" evidence="7">
    <location>
        <begin position="339"/>
        <end position="563"/>
    </location>
</feature>
<comment type="subcellular location">
    <subcellularLocation>
        <location evidence="1">Cell outer membrane</location>
    </subcellularLocation>
</comment>
<sequence>MNFFRYKINNALIVIMMALFAVSCNDYLDQAPLSSITPDAYLREESQLAAYAVARYPDVLPSHANWTFGTFGTDGNTDNMAIPALDNKYVPGLWRVGASGGDWSFNNIFQLNYFIQTVVPRLKNGELTGNDANIRHYLGEVYFLRAHEYFNKLQAVGDFPILKNTLPDNQEVLTAASTRNPRNEVARFIISDLDSAALLMKETAPTGGKNRISKNVALLLKSRVALYEGTWLKYFKGTAYVPKGPEWPGNGKSYNASYQFPSGSIDGEISYFLTQAMASAKEVASKVALVQNTEIIEAPVNENPYLNMFGAVDMSSYSEVLLWRQYNLTLVTHNVPVNAMAGNYAVGLTRSMTESFLMDNGLPIYATGSGYKGDDYLTDVRQGRDGRLKLFLKEPGQKNVLLNQGKGSHETAVEPTPQIWESSYEKKYSTGYTIRKGINYDGQQAANGSGYTGSITFRAVEAYLNYMEASYEKNGVLDADAKTYWQAIRARAKVSTDVDKTIAATQMTKETLDWGAYSANQLISPTLYNIRRERRNELMAEGLRYMDLKRWRAMDQMINTPYHVEGFKLWGPMKSWFTAAQLTYGATNNAAVVSDPALGLYLRPHQIRSNADSYKGTRWTMAHYLNPIAAQHFIITATGGDVSTSPIYQNPGWPLTAGSAPNGL</sequence>
<dbReference type="AlphaFoldDB" id="A0A4R5DDW9"/>
<comment type="caution">
    <text evidence="8">The sequence shown here is derived from an EMBL/GenBank/DDBJ whole genome shotgun (WGS) entry which is preliminary data.</text>
</comment>
<evidence type="ECO:0000256" key="6">
    <source>
        <dbReference type="SAM" id="SignalP"/>
    </source>
</evidence>
<dbReference type="RefSeq" id="WP_131961114.1">
    <property type="nucleotide sequence ID" value="NZ_SMFL01000012.1"/>
</dbReference>
<proteinExistence type="inferred from homology"/>
<feature type="chain" id="PRO_5020750176" evidence="6">
    <location>
        <begin position="22"/>
        <end position="664"/>
    </location>
</feature>
<keyword evidence="9" id="KW-1185">Reference proteome</keyword>
<dbReference type="Pfam" id="PF07980">
    <property type="entry name" value="SusD_RagB"/>
    <property type="match status" value="1"/>
</dbReference>
<evidence type="ECO:0000259" key="7">
    <source>
        <dbReference type="Pfam" id="PF07980"/>
    </source>
</evidence>
<dbReference type="Gene3D" id="1.25.40.390">
    <property type="match status" value="1"/>
</dbReference>
<keyword evidence="4" id="KW-0472">Membrane</keyword>
<dbReference type="Proteomes" id="UP000294850">
    <property type="component" value="Unassembled WGS sequence"/>
</dbReference>
<dbReference type="InterPro" id="IPR012944">
    <property type="entry name" value="SusD_RagB_dom"/>
</dbReference>
<accession>A0A4R5DDW9</accession>
<feature type="signal peptide" evidence="6">
    <location>
        <begin position="1"/>
        <end position="21"/>
    </location>
</feature>
<evidence type="ECO:0000256" key="1">
    <source>
        <dbReference type="ARBA" id="ARBA00004442"/>
    </source>
</evidence>
<organism evidence="8 9">
    <name type="scientific">Dyadobacter psychrotolerans</name>
    <dbReference type="NCBI Taxonomy" id="2541721"/>
    <lineage>
        <taxon>Bacteria</taxon>
        <taxon>Pseudomonadati</taxon>
        <taxon>Bacteroidota</taxon>
        <taxon>Cytophagia</taxon>
        <taxon>Cytophagales</taxon>
        <taxon>Spirosomataceae</taxon>
        <taxon>Dyadobacter</taxon>
    </lineage>
</organism>
<evidence type="ECO:0000313" key="8">
    <source>
        <dbReference type="EMBL" id="TDE11267.1"/>
    </source>
</evidence>
<evidence type="ECO:0000313" key="9">
    <source>
        <dbReference type="Proteomes" id="UP000294850"/>
    </source>
</evidence>